<dbReference type="KEGG" id="bha:BH4009"/>
<dbReference type="eggNOG" id="COG3449">
    <property type="taxonomic scope" value="Bacteria"/>
</dbReference>
<accession>Q9K5S9</accession>
<keyword evidence="3" id="KW-1185">Reference proteome</keyword>
<dbReference type="Proteomes" id="UP000001258">
    <property type="component" value="Chromosome"/>
</dbReference>
<dbReference type="Gene3D" id="3.20.80.10">
    <property type="entry name" value="Regulatory factor, effector binding domain"/>
    <property type="match status" value="1"/>
</dbReference>
<dbReference type="InterPro" id="IPR029442">
    <property type="entry name" value="GyrI-like"/>
</dbReference>
<reference evidence="2 3" key="1">
    <citation type="journal article" date="2000" name="Nucleic Acids Res.">
        <title>Complete genome sequence of the alkaliphilic bacterium Bacillus halodurans and genomic sequence comparison with Bacillus subtilis.</title>
        <authorList>
            <person name="Takami H."/>
            <person name="Nakasone K."/>
            <person name="Takaki Y."/>
            <person name="Maeno G."/>
            <person name="Sasaki R."/>
            <person name="Masui N."/>
            <person name="Fuji F."/>
            <person name="Hirama C."/>
            <person name="Nakamura Y."/>
            <person name="Ogasawara N."/>
            <person name="Kuhara S."/>
            <person name="Horikoshi K."/>
        </authorList>
    </citation>
    <scope>NUCLEOTIDE SEQUENCE [LARGE SCALE GENOMIC DNA]</scope>
    <source>
        <strain evidence="3">ATCC BAA-125 / DSM 18197 / FERM 7344 / JCM 9153 / C-125</strain>
    </source>
</reference>
<evidence type="ECO:0000313" key="2">
    <source>
        <dbReference type="EMBL" id="BAB07728.1"/>
    </source>
</evidence>
<feature type="domain" description="GyrI-like small molecule binding" evidence="1">
    <location>
        <begin position="3"/>
        <end position="75"/>
    </location>
</feature>
<dbReference type="RefSeq" id="WP_010900133.1">
    <property type="nucleotide sequence ID" value="NC_002570.2"/>
</dbReference>
<dbReference type="InterPro" id="IPR011256">
    <property type="entry name" value="Reg_factor_effector_dom_sf"/>
</dbReference>
<protein>
    <submittedName>
        <fullName evidence="2">BH4009 protein</fullName>
    </submittedName>
</protein>
<dbReference type="SUPFAM" id="SSF55136">
    <property type="entry name" value="Probable bacterial effector-binding domain"/>
    <property type="match status" value="1"/>
</dbReference>
<organism evidence="2 3">
    <name type="scientific">Halalkalibacterium halodurans (strain ATCC BAA-125 / DSM 18197 / FERM 7344 / JCM 9153 / C-125)</name>
    <name type="common">Bacillus halodurans</name>
    <dbReference type="NCBI Taxonomy" id="272558"/>
    <lineage>
        <taxon>Bacteria</taxon>
        <taxon>Bacillati</taxon>
        <taxon>Bacillota</taxon>
        <taxon>Bacilli</taxon>
        <taxon>Bacillales</taxon>
        <taxon>Bacillaceae</taxon>
        <taxon>Halalkalibacterium (ex Joshi et al. 2022)</taxon>
    </lineage>
</organism>
<gene>
    <name evidence="2" type="ordered locus">BH4009</name>
</gene>
<dbReference type="HOGENOM" id="CLU_2080020_0_0_9"/>
<dbReference type="AlphaFoldDB" id="Q9K5S9"/>
<dbReference type="Pfam" id="PF06445">
    <property type="entry name" value="GyrI-like"/>
    <property type="match status" value="1"/>
</dbReference>
<dbReference type="EMBL" id="BA000004">
    <property type="protein sequence ID" value="BAB07728.1"/>
    <property type="molecule type" value="Genomic_DNA"/>
</dbReference>
<evidence type="ECO:0000313" key="3">
    <source>
        <dbReference type="Proteomes" id="UP000001258"/>
    </source>
</evidence>
<name>Q9K5S9_HALH5</name>
<sequence length="117" mass="12880">MNGLLDDQAIILGISQDPPETTPPEKCRYDACIVISDEQPLDGSVREGILPAGLYAVYKVKHTAEAMEQAWGTFFPNSKAVGMKWIPSRCLNGMLARLFLAVRVKSASRLEKRKTSA</sequence>
<dbReference type="PIR" id="A84151">
    <property type="entry name" value="A84151"/>
</dbReference>
<evidence type="ECO:0000259" key="1">
    <source>
        <dbReference type="Pfam" id="PF06445"/>
    </source>
</evidence>
<proteinExistence type="predicted"/>